<evidence type="ECO:0000313" key="3">
    <source>
        <dbReference type="Proteomes" id="UP000274822"/>
    </source>
</evidence>
<evidence type="ECO:0000256" key="1">
    <source>
        <dbReference type="SAM" id="MobiDB-lite"/>
    </source>
</evidence>
<reference evidence="2 3" key="1">
    <citation type="journal article" date="2018" name="New Phytol.">
        <title>Phylogenomics of Endogonaceae and evolution of mycorrhizas within Mucoromycota.</title>
        <authorList>
            <person name="Chang Y."/>
            <person name="Desiro A."/>
            <person name="Na H."/>
            <person name="Sandor L."/>
            <person name="Lipzen A."/>
            <person name="Clum A."/>
            <person name="Barry K."/>
            <person name="Grigoriev I.V."/>
            <person name="Martin F.M."/>
            <person name="Stajich J.E."/>
            <person name="Smith M.E."/>
            <person name="Bonito G."/>
            <person name="Spatafora J.W."/>
        </authorList>
    </citation>
    <scope>NUCLEOTIDE SEQUENCE [LARGE SCALE GENOMIC DNA]</scope>
    <source>
        <strain evidence="2 3">AD002</strain>
    </source>
</reference>
<dbReference type="AlphaFoldDB" id="A0A433Q5D2"/>
<organism evidence="2 3">
    <name type="scientific">Jimgerdemannia flammicorona</name>
    <dbReference type="NCBI Taxonomy" id="994334"/>
    <lineage>
        <taxon>Eukaryota</taxon>
        <taxon>Fungi</taxon>
        <taxon>Fungi incertae sedis</taxon>
        <taxon>Mucoromycota</taxon>
        <taxon>Mucoromycotina</taxon>
        <taxon>Endogonomycetes</taxon>
        <taxon>Endogonales</taxon>
        <taxon>Endogonaceae</taxon>
        <taxon>Jimgerdemannia</taxon>
    </lineage>
</organism>
<gene>
    <name evidence="2" type="ORF">BC938DRAFT_472777</name>
</gene>
<sequence>MCNVSDRTSWRDDGIYISIIHRKRISYNHTFTNPSSSFITTLTTNAFRILKNLHAMLTFNRDRQFRTSQQDPKQKSKSPIDNCGLAFPDSEGDEIPTILSLAPKTKAPIRQFAVHRHALCD</sequence>
<feature type="region of interest" description="Disordered" evidence="1">
    <location>
        <begin position="63"/>
        <end position="83"/>
    </location>
</feature>
<proteinExistence type="predicted"/>
<evidence type="ECO:0000313" key="2">
    <source>
        <dbReference type="EMBL" id="RUS24987.1"/>
    </source>
</evidence>
<accession>A0A433Q5D2</accession>
<comment type="caution">
    <text evidence="2">The sequence shown here is derived from an EMBL/GenBank/DDBJ whole genome shotgun (WGS) entry which is preliminary data.</text>
</comment>
<dbReference type="EMBL" id="RBNJ01014316">
    <property type="protein sequence ID" value="RUS24987.1"/>
    <property type="molecule type" value="Genomic_DNA"/>
</dbReference>
<protein>
    <submittedName>
        <fullName evidence="2">Uncharacterized protein</fullName>
    </submittedName>
</protein>
<keyword evidence="3" id="KW-1185">Reference proteome</keyword>
<dbReference type="Proteomes" id="UP000274822">
    <property type="component" value="Unassembled WGS sequence"/>
</dbReference>
<name>A0A433Q5D2_9FUNG</name>